<dbReference type="EMBL" id="KI397264">
    <property type="protein sequence ID" value="ERM96096.1"/>
    <property type="molecule type" value="Genomic_DNA"/>
</dbReference>
<evidence type="ECO:0000313" key="2">
    <source>
        <dbReference type="EMBL" id="ERM96096.1"/>
    </source>
</evidence>
<protein>
    <submittedName>
        <fullName evidence="2">Uncharacterized protein</fullName>
    </submittedName>
</protein>
<feature type="non-terminal residue" evidence="2">
    <location>
        <position position="62"/>
    </location>
</feature>
<dbReference type="AlphaFoldDB" id="W1NKU9"/>
<feature type="compositionally biased region" description="Acidic residues" evidence="1">
    <location>
        <begin position="51"/>
        <end position="62"/>
    </location>
</feature>
<gene>
    <name evidence="2" type="ORF">AMTR_s01481p00000760</name>
</gene>
<name>W1NKU9_AMBTC</name>
<reference evidence="3" key="1">
    <citation type="journal article" date="2013" name="Science">
        <title>The Amborella genome and the evolution of flowering plants.</title>
        <authorList>
            <consortium name="Amborella Genome Project"/>
        </authorList>
    </citation>
    <scope>NUCLEOTIDE SEQUENCE [LARGE SCALE GENOMIC DNA]</scope>
</reference>
<keyword evidence="3" id="KW-1185">Reference proteome</keyword>
<sequence length="62" mass="6880">TKGDIAPCKEVLREVRKEILENMDAEKGKKEAKEESIVELREGVNIYGDNGSDDDDDGGEIK</sequence>
<dbReference type="HOGENOM" id="CLU_2910870_0_0_1"/>
<proteinExistence type="predicted"/>
<dbReference type="Gramene" id="ERM96096">
    <property type="protein sequence ID" value="ERM96096"/>
    <property type="gene ID" value="AMTR_s01481p00000760"/>
</dbReference>
<evidence type="ECO:0000256" key="1">
    <source>
        <dbReference type="SAM" id="MobiDB-lite"/>
    </source>
</evidence>
<accession>W1NKU9</accession>
<organism evidence="2 3">
    <name type="scientific">Amborella trichopoda</name>
    <dbReference type="NCBI Taxonomy" id="13333"/>
    <lineage>
        <taxon>Eukaryota</taxon>
        <taxon>Viridiplantae</taxon>
        <taxon>Streptophyta</taxon>
        <taxon>Embryophyta</taxon>
        <taxon>Tracheophyta</taxon>
        <taxon>Spermatophyta</taxon>
        <taxon>Magnoliopsida</taxon>
        <taxon>Amborellales</taxon>
        <taxon>Amborellaceae</taxon>
        <taxon>Amborella</taxon>
    </lineage>
</organism>
<feature type="non-terminal residue" evidence="2">
    <location>
        <position position="1"/>
    </location>
</feature>
<evidence type="ECO:0000313" key="3">
    <source>
        <dbReference type="Proteomes" id="UP000017836"/>
    </source>
</evidence>
<feature type="region of interest" description="Disordered" evidence="1">
    <location>
        <begin position="43"/>
        <end position="62"/>
    </location>
</feature>
<dbReference type="Proteomes" id="UP000017836">
    <property type="component" value="Unassembled WGS sequence"/>
</dbReference>